<comment type="caution">
    <text evidence="2">The sequence shown here is derived from an EMBL/GenBank/DDBJ whole genome shotgun (WGS) entry which is preliminary data.</text>
</comment>
<name>A0AA88NWH3_TACVA</name>
<organism evidence="2 3">
    <name type="scientific">Tachysurus vachellii</name>
    <name type="common">Darkbarbel catfish</name>
    <name type="synonym">Pelteobagrus vachellii</name>
    <dbReference type="NCBI Taxonomy" id="175792"/>
    <lineage>
        <taxon>Eukaryota</taxon>
        <taxon>Metazoa</taxon>
        <taxon>Chordata</taxon>
        <taxon>Craniata</taxon>
        <taxon>Vertebrata</taxon>
        <taxon>Euteleostomi</taxon>
        <taxon>Actinopterygii</taxon>
        <taxon>Neopterygii</taxon>
        <taxon>Teleostei</taxon>
        <taxon>Ostariophysi</taxon>
        <taxon>Siluriformes</taxon>
        <taxon>Bagridae</taxon>
        <taxon>Tachysurus</taxon>
    </lineage>
</organism>
<keyword evidence="3" id="KW-1185">Reference proteome</keyword>
<reference evidence="2" key="1">
    <citation type="submission" date="2023-08" db="EMBL/GenBank/DDBJ databases">
        <title>Pelteobagrus vachellii genome.</title>
        <authorList>
            <person name="Liu H."/>
        </authorList>
    </citation>
    <scope>NUCLEOTIDE SEQUENCE</scope>
    <source>
        <strain evidence="2">PRFRI_2022a</strain>
        <tissue evidence="2">Muscle</tissue>
    </source>
</reference>
<dbReference type="Proteomes" id="UP001187315">
    <property type="component" value="Unassembled WGS sequence"/>
</dbReference>
<proteinExistence type="predicted"/>
<keyword evidence="1" id="KW-0812">Transmembrane</keyword>
<evidence type="ECO:0000313" key="2">
    <source>
        <dbReference type="EMBL" id="KAK2865617.1"/>
    </source>
</evidence>
<keyword evidence="1" id="KW-1133">Transmembrane helix</keyword>
<keyword evidence="1" id="KW-0472">Membrane</keyword>
<evidence type="ECO:0000256" key="1">
    <source>
        <dbReference type="SAM" id="Phobius"/>
    </source>
</evidence>
<sequence length="68" mass="7707">MSQHSGVSEEQASRLMASPFTELECYIILFSLFVFSLFTLHGMIHERCIPSNGTAKEIPQEHQEPLIV</sequence>
<feature type="transmembrane region" description="Helical" evidence="1">
    <location>
        <begin position="26"/>
        <end position="44"/>
    </location>
</feature>
<evidence type="ECO:0000313" key="3">
    <source>
        <dbReference type="Proteomes" id="UP001187315"/>
    </source>
</evidence>
<protein>
    <submittedName>
        <fullName evidence="2">Uncharacterized protein</fullName>
    </submittedName>
</protein>
<accession>A0AA88NWH3</accession>
<dbReference type="EMBL" id="JAVHJS010000002">
    <property type="protein sequence ID" value="KAK2865617.1"/>
    <property type="molecule type" value="Genomic_DNA"/>
</dbReference>
<dbReference type="AlphaFoldDB" id="A0AA88NWH3"/>
<gene>
    <name evidence="2" type="ORF">Q7C36_001673</name>
</gene>